<feature type="short sequence motif" description="Histidine triad motif" evidence="2 3">
    <location>
        <begin position="160"/>
        <end position="164"/>
    </location>
</feature>
<dbReference type="InterPro" id="IPR008011">
    <property type="entry name" value="Complex1_LYR_dom"/>
</dbReference>
<name>A0A0F9ZPQ3_TRIHA</name>
<accession>A0A0F9ZPQ3</accession>
<sequence>MTTRQAALSLYRRSLKLALDWAVHRHLWRGQALYIRSLFEANKKVTDPRQQRALLAETEKLLESWKHPDPYVPPTAPGGEIPALKLFESEKTLAFLDIGPLSKGHALVIPKYHGAKLADIPDDQLSEILPTLKKLVTATGATDYNILQNNGTIAHQQVHHVHFHMIPKPNETEGLGISWPATSGDMEKLKALCEDIKAKM</sequence>
<evidence type="ECO:0000313" key="6">
    <source>
        <dbReference type="Proteomes" id="UP000034112"/>
    </source>
</evidence>
<evidence type="ECO:0000256" key="1">
    <source>
        <dbReference type="PIRSR" id="PIRSR601310-1"/>
    </source>
</evidence>
<dbReference type="PANTHER" id="PTHR46648:SF1">
    <property type="entry name" value="ADENOSINE 5'-MONOPHOSPHORAMIDASE HNT1"/>
    <property type="match status" value="1"/>
</dbReference>
<dbReference type="AlphaFoldDB" id="A0A0F9ZPQ3"/>
<dbReference type="GO" id="GO:0009117">
    <property type="term" value="P:nucleotide metabolic process"/>
    <property type="evidence" value="ECO:0007669"/>
    <property type="project" value="TreeGrafter"/>
</dbReference>
<reference evidence="6" key="1">
    <citation type="journal article" date="2015" name="Genome Announc.">
        <title>Draft whole-genome sequence of the biocontrol agent Trichoderma harzianum T6776.</title>
        <authorList>
            <person name="Baroncelli R."/>
            <person name="Piaggeschi G."/>
            <person name="Fiorini L."/>
            <person name="Bertolini E."/>
            <person name="Zapparata A."/>
            <person name="Pe M.E."/>
            <person name="Sarrocco S."/>
            <person name="Vannacci G."/>
        </authorList>
    </citation>
    <scope>NUCLEOTIDE SEQUENCE [LARGE SCALE GENOMIC DNA]</scope>
    <source>
        <strain evidence="6">T6776</strain>
    </source>
</reference>
<evidence type="ECO:0000313" key="5">
    <source>
        <dbReference type="EMBL" id="KKP02242.1"/>
    </source>
</evidence>
<dbReference type="EMBL" id="JOKZ01000159">
    <property type="protein sequence ID" value="KKP02242.1"/>
    <property type="molecule type" value="Genomic_DNA"/>
</dbReference>
<dbReference type="OMA" id="LLCAMIK"/>
<dbReference type="CDD" id="cd20263">
    <property type="entry name" value="Complex1_LYR_NDUFB9_LYRM3"/>
    <property type="match status" value="1"/>
</dbReference>
<dbReference type="InterPro" id="IPR036265">
    <property type="entry name" value="HIT-like_sf"/>
</dbReference>
<evidence type="ECO:0000259" key="4">
    <source>
        <dbReference type="PROSITE" id="PS51084"/>
    </source>
</evidence>
<feature type="active site" description="Tele-AMP-histidine intermediate" evidence="1">
    <location>
        <position position="162"/>
    </location>
</feature>
<dbReference type="InterPro" id="IPR001310">
    <property type="entry name" value="Histidine_triad_HIT"/>
</dbReference>
<dbReference type="Proteomes" id="UP000034112">
    <property type="component" value="Unassembled WGS sequence"/>
</dbReference>
<dbReference type="Pfam" id="PF05347">
    <property type="entry name" value="Complex1_LYR"/>
    <property type="match status" value="1"/>
</dbReference>
<organism evidence="5 6">
    <name type="scientific">Trichoderma harzianum</name>
    <name type="common">Hypocrea lixii</name>
    <dbReference type="NCBI Taxonomy" id="5544"/>
    <lineage>
        <taxon>Eukaryota</taxon>
        <taxon>Fungi</taxon>
        <taxon>Dikarya</taxon>
        <taxon>Ascomycota</taxon>
        <taxon>Pezizomycotina</taxon>
        <taxon>Sordariomycetes</taxon>
        <taxon>Hypocreomycetidae</taxon>
        <taxon>Hypocreales</taxon>
        <taxon>Hypocreaceae</taxon>
        <taxon>Trichoderma</taxon>
    </lineage>
</organism>
<feature type="domain" description="HIT" evidence="4">
    <location>
        <begin position="72"/>
        <end position="175"/>
    </location>
</feature>
<evidence type="ECO:0000256" key="3">
    <source>
        <dbReference type="PROSITE-ProRule" id="PRU00464"/>
    </source>
</evidence>
<dbReference type="InterPro" id="IPR011146">
    <property type="entry name" value="HIT-like"/>
</dbReference>
<dbReference type="Gene3D" id="3.30.428.10">
    <property type="entry name" value="HIT-like"/>
    <property type="match status" value="1"/>
</dbReference>
<dbReference type="PRINTS" id="PR00332">
    <property type="entry name" value="HISTRIAD"/>
</dbReference>
<dbReference type="InterPro" id="IPR019808">
    <property type="entry name" value="Histidine_triad_CS"/>
</dbReference>
<gene>
    <name evidence="5" type="ORF">THAR02_05655</name>
</gene>
<comment type="caution">
    <text evidence="5">The sequence shown here is derived from an EMBL/GenBank/DDBJ whole genome shotgun (WGS) entry which is preliminary data.</text>
</comment>
<dbReference type="PROSITE" id="PS00892">
    <property type="entry name" value="HIT_1"/>
    <property type="match status" value="1"/>
</dbReference>
<dbReference type="OrthoDB" id="672793at2759"/>
<dbReference type="PANTHER" id="PTHR46648">
    <property type="entry name" value="HIT FAMILY PROTEIN 1"/>
    <property type="match status" value="1"/>
</dbReference>
<evidence type="ECO:0000256" key="2">
    <source>
        <dbReference type="PIRSR" id="PIRSR601310-3"/>
    </source>
</evidence>
<dbReference type="SUPFAM" id="SSF54197">
    <property type="entry name" value="HIT-like"/>
    <property type="match status" value="1"/>
</dbReference>
<dbReference type="GO" id="GO:0003824">
    <property type="term" value="F:catalytic activity"/>
    <property type="evidence" value="ECO:0007669"/>
    <property type="project" value="InterPro"/>
</dbReference>
<protein>
    <submittedName>
        <fullName evidence="5">Hit family protein 1</fullName>
    </submittedName>
</protein>
<dbReference type="PROSITE" id="PS51084">
    <property type="entry name" value="HIT_2"/>
    <property type="match status" value="1"/>
</dbReference>
<dbReference type="Pfam" id="PF01230">
    <property type="entry name" value="HIT"/>
    <property type="match status" value="1"/>
</dbReference>
<proteinExistence type="predicted"/>
<dbReference type="InterPro" id="IPR045292">
    <property type="entry name" value="Complex1_LYR_NDUFB9_LYRM3"/>
</dbReference>